<name>A0A2N3PJH5_9HELI</name>
<dbReference type="OrthoDB" id="5329488at2"/>
<evidence type="ECO:0008006" key="3">
    <source>
        <dbReference type="Google" id="ProtNLM"/>
    </source>
</evidence>
<reference evidence="1 2" key="1">
    <citation type="submission" date="2016-07" db="EMBL/GenBank/DDBJ databases">
        <title>Detection of Helicobacter winghamensis from caecal content of red fox (Vulpes vulpes).</title>
        <authorList>
            <person name="Zanoni R.G."/>
            <person name="Florio D."/>
            <person name="Caffara M."/>
            <person name="Renzi M."/>
            <person name="Parisi A."/>
            <person name="Pasquali F."/>
            <person name="Manfreda G."/>
        </authorList>
    </citation>
    <scope>NUCLEOTIDE SEQUENCE [LARGE SCALE GENOMIC DNA]</scope>
    <source>
        <strain evidence="1 2">295_13</strain>
    </source>
</reference>
<dbReference type="RefSeq" id="WP_101313088.1">
    <property type="nucleotide sequence ID" value="NZ_CP063529.1"/>
</dbReference>
<organism evidence="1 2">
    <name type="scientific">Helicobacter winghamensis</name>
    <dbReference type="NCBI Taxonomy" id="157268"/>
    <lineage>
        <taxon>Bacteria</taxon>
        <taxon>Pseudomonadati</taxon>
        <taxon>Campylobacterota</taxon>
        <taxon>Epsilonproteobacteria</taxon>
        <taxon>Campylobacterales</taxon>
        <taxon>Helicobacteraceae</taxon>
        <taxon>Helicobacter</taxon>
    </lineage>
</organism>
<keyword evidence="2" id="KW-1185">Reference proteome</keyword>
<dbReference type="EMBL" id="MBPK01000023">
    <property type="protein sequence ID" value="PKT81331.1"/>
    <property type="molecule type" value="Genomic_DNA"/>
</dbReference>
<protein>
    <recommendedName>
        <fullName evidence="3">Phage-Barnase-EndoU-ColicinE5/D-RelE like nuclease 3 domain-containing protein</fullName>
    </recommendedName>
</protein>
<sequence>MPYLRQLGSKSGSIIPQESINMLESKVKMQGQSVEMKDNAKELENVFLDSNGKVDLSRIKATALPKVAFNNTKQFKDLFENKQGKYGIVKTPYKDVKINMGYAYKHFYQNTHNANRDYMKGAFFDVLQKPMFVIEQENERGLITYFYKVYKYENGYRHFWHRCGFWRTYRL</sequence>
<dbReference type="AlphaFoldDB" id="A0A2N3PJH5"/>
<evidence type="ECO:0000313" key="1">
    <source>
        <dbReference type="EMBL" id="PKT81331.1"/>
    </source>
</evidence>
<comment type="caution">
    <text evidence="1">The sequence shown here is derived from an EMBL/GenBank/DDBJ whole genome shotgun (WGS) entry which is preliminary data.</text>
</comment>
<accession>A0A2N3PJH5</accession>
<proteinExistence type="predicted"/>
<dbReference type="Proteomes" id="UP000233350">
    <property type="component" value="Unassembled WGS sequence"/>
</dbReference>
<gene>
    <name evidence="1" type="ORF">BCM31_00890</name>
</gene>
<evidence type="ECO:0000313" key="2">
    <source>
        <dbReference type="Proteomes" id="UP000233350"/>
    </source>
</evidence>